<dbReference type="GO" id="GO:0005886">
    <property type="term" value="C:plasma membrane"/>
    <property type="evidence" value="ECO:0007669"/>
    <property type="project" value="TreeGrafter"/>
</dbReference>
<keyword evidence="4 7" id="KW-0812">Transmembrane</keyword>
<evidence type="ECO:0000313" key="9">
    <source>
        <dbReference type="Proteomes" id="UP001178507"/>
    </source>
</evidence>
<comment type="similarity">
    <text evidence="2">Belongs to the SLC29A/ENT transporter (TC 2.A.57) family.</text>
</comment>
<evidence type="ECO:0000256" key="3">
    <source>
        <dbReference type="ARBA" id="ARBA00022448"/>
    </source>
</evidence>
<dbReference type="InterPro" id="IPR002259">
    <property type="entry name" value="Eqnu_transpt"/>
</dbReference>
<evidence type="ECO:0000256" key="1">
    <source>
        <dbReference type="ARBA" id="ARBA00004141"/>
    </source>
</evidence>
<organism evidence="8 9">
    <name type="scientific">Effrenium voratum</name>
    <dbReference type="NCBI Taxonomy" id="2562239"/>
    <lineage>
        <taxon>Eukaryota</taxon>
        <taxon>Sar</taxon>
        <taxon>Alveolata</taxon>
        <taxon>Dinophyceae</taxon>
        <taxon>Suessiales</taxon>
        <taxon>Symbiodiniaceae</taxon>
        <taxon>Effrenium</taxon>
    </lineage>
</organism>
<reference evidence="8" key="1">
    <citation type="submission" date="2023-08" db="EMBL/GenBank/DDBJ databases">
        <authorList>
            <person name="Chen Y."/>
            <person name="Shah S."/>
            <person name="Dougan E. K."/>
            <person name="Thang M."/>
            <person name="Chan C."/>
        </authorList>
    </citation>
    <scope>NUCLEOTIDE SEQUENCE</scope>
</reference>
<evidence type="ECO:0000313" key="8">
    <source>
        <dbReference type="EMBL" id="CAJ1402157.1"/>
    </source>
</evidence>
<sequence length="124" mass="13246">MLDVVGRFAPQWSALHIQDGKLVSVLAAARVLFIPLFILMQRESMQSWAQSAAVQFTVMVLLAFSNGYVSTLSMMLGPEQRGISPDEKSPVGTVMSLSLVTGIFIGSMLALPTQIGLTAAKACS</sequence>
<evidence type="ECO:0000256" key="4">
    <source>
        <dbReference type="ARBA" id="ARBA00022692"/>
    </source>
</evidence>
<dbReference type="PANTHER" id="PTHR10332:SF10">
    <property type="entry name" value="EQUILIBRATIVE NUCLEOSIDE TRANSPORTER 4"/>
    <property type="match status" value="1"/>
</dbReference>
<feature type="transmembrane region" description="Helical" evidence="7">
    <location>
        <begin position="52"/>
        <end position="71"/>
    </location>
</feature>
<evidence type="ECO:0000256" key="2">
    <source>
        <dbReference type="ARBA" id="ARBA00007965"/>
    </source>
</evidence>
<keyword evidence="9" id="KW-1185">Reference proteome</keyword>
<dbReference type="Proteomes" id="UP001178507">
    <property type="component" value="Unassembled WGS sequence"/>
</dbReference>
<gene>
    <name evidence="8" type="ORF">EVOR1521_LOCUS25106</name>
</gene>
<comment type="caution">
    <text evidence="8">The sequence shown here is derived from an EMBL/GenBank/DDBJ whole genome shotgun (WGS) entry which is preliminary data.</text>
</comment>
<dbReference type="Pfam" id="PF01733">
    <property type="entry name" value="Nucleoside_tran"/>
    <property type="match status" value="1"/>
</dbReference>
<protein>
    <submittedName>
        <fullName evidence="8">Uncharacterized protein</fullName>
    </submittedName>
</protein>
<dbReference type="PANTHER" id="PTHR10332">
    <property type="entry name" value="EQUILIBRATIVE NUCLEOSIDE TRANSPORTER"/>
    <property type="match status" value="1"/>
</dbReference>
<keyword evidence="6 7" id="KW-0472">Membrane</keyword>
<evidence type="ECO:0000256" key="7">
    <source>
        <dbReference type="SAM" id="Phobius"/>
    </source>
</evidence>
<keyword evidence="5 7" id="KW-1133">Transmembrane helix</keyword>
<name>A0AA36NCJ7_9DINO</name>
<dbReference type="EMBL" id="CAUJNA010003440">
    <property type="protein sequence ID" value="CAJ1402157.1"/>
    <property type="molecule type" value="Genomic_DNA"/>
</dbReference>
<feature type="transmembrane region" description="Helical" evidence="7">
    <location>
        <begin position="91"/>
        <end position="111"/>
    </location>
</feature>
<dbReference type="AlphaFoldDB" id="A0AA36NCJ7"/>
<dbReference type="GO" id="GO:0005337">
    <property type="term" value="F:nucleoside transmembrane transporter activity"/>
    <property type="evidence" value="ECO:0007669"/>
    <property type="project" value="InterPro"/>
</dbReference>
<evidence type="ECO:0000256" key="5">
    <source>
        <dbReference type="ARBA" id="ARBA00022989"/>
    </source>
</evidence>
<evidence type="ECO:0000256" key="6">
    <source>
        <dbReference type="ARBA" id="ARBA00023136"/>
    </source>
</evidence>
<accession>A0AA36NCJ7</accession>
<comment type="subcellular location">
    <subcellularLocation>
        <location evidence="1">Membrane</location>
        <topology evidence="1">Multi-pass membrane protein</topology>
    </subcellularLocation>
</comment>
<proteinExistence type="inferred from homology"/>
<keyword evidence="3" id="KW-0813">Transport</keyword>
<feature type="transmembrane region" description="Helical" evidence="7">
    <location>
        <begin position="20"/>
        <end position="40"/>
    </location>
</feature>